<evidence type="ECO:0008006" key="3">
    <source>
        <dbReference type="Google" id="ProtNLM"/>
    </source>
</evidence>
<dbReference type="HOGENOM" id="CLU_3062565_0_0_5"/>
<gene>
    <name evidence="1" type="ORF">GXY_09509</name>
</gene>
<evidence type="ECO:0000313" key="1">
    <source>
        <dbReference type="EMBL" id="EFG84132.1"/>
    </source>
</evidence>
<dbReference type="AlphaFoldDB" id="D5QFI2"/>
<name>D5QFI2_NOVHA</name>
<reference evidence="1 2" key="1">
    <citation type="journal article" date="2010" name="J. Bacteriol.">
        <title>Genome sequence of a cellulose-producing bacterium, Gluconacetobacter hansenii ATCC 23769.</title>
        <authorList>
            <person name="Iyer P.R."/>
            <person name="Geib S.M."/>
            <person name="Catchmark J."/>
            <person name="Kao T.H."/>
            <person name="Tien M."/>
        </authorList>
    </citation>
    <scope>NUCLEOTIDE SEQUENCE [LARGE SCALE GENOMIC DNA]</scope>
    <source>
        <strain evidence="1 2">ATCC 23769</strain>
    </source>
</reference>
<dbReference type="Gene3D" id="3.40.30.10">
    <property type="entry name" value="Glutaredoxin"/>
    <property type="match status" value="1"/>
</dbReference>
<protein>
    <recommendedName>
        <fullName evidence="3">Arsenate reductase</fullName>
    </recommendedName>
</protein>
<dbReference type="EMBL" id="ADTV01000037">
    <property type="protein sequence ID" value="EFG84132.1"/>
    <property type="molecule type" value="Genomic_DNA"/>
</dbReference>
<organism evidence="1 2">
    <name type="scientific">Novacetimonas hansenii ATCC 23769</name>
    <dbReference type="NCBI Taxonomy" id="714995"/>
    <lineage>
        <taxon>Bacteria</taxon>
        <taxon>Pseudomonadati</taxon>
        <taxon>Pseudomonadota</taxon>
        <taxon>Alphaproteobacteria</taxon>
        <taxon>Acetobacterales</taxon>
        <taxon>Acetobacteraceae</taxon>
        <taxon>Novacetimonas</taxon>
    </lineage>
</organism>
<evidence type="ECO:0000313" key="2">
    <source>
        <dbReference type="Proteomes" id="UP000006468"/>
    </source>
</evidence>
<comment type="caution">
    <text evidence="1">The sequence shown here is derived from an EMBL/GenBank/DDBJ whole genome shotgun (WGS) entry which is preliminary data.</text>
</comment>
<dbReference type="Proteomes" id="UP000006468">
    <property type="component" value="Chromosome"/>
</dbReference>
<proteinExistence type="predicted"/>
<accession>D5QFI2</accession>
<sequence>MIYHNPACSTSRNVPTLIRNSDDEPRIIAFLKATFRVTAVPDGTAGPAARPAS</sequence>